<dbReference type="InterPro" id="IPR022105">
    <property type="entry name" value="DUF3645"/>
</dbReference>
<evidence type="ECO:0000256" key="6">
    <source>
        <dbReference type="ARBA" id="ARBA00022807"/>
    </source>
</evidence>
<accession>A0A9W5TBL9</accession>
<dbReference type="PANTHER" id="PTHR13367:SF28">
    <property type="entry name" value="UBIQUITIN THIOESTERASE ZRANB1"/>
    <property type="match status" value="1"/>
</dbReference>
<feature type="domain" description="DUF3645" evidence="9">
    <location>
        <begin position="3187"/>
        <end position="3218"/>
    </location>
</feature>
<feature type="region of interest" description="Disordered" evidence="7">
    <location>
        <begin position="3767"/>
        <end position="3803"/>
    </location>
</feature>
<reference evidence="10" key="1">
    <citation type="submission" date="2019-12" db="EMBL/GenBank/DDBJ databases">
        <title>Genome sequence of Babesia ovis.</title>
        <authorList>
            <person name="Yamagishi J."/>
            <person name="Sevinc F."/>
            <person name="Xuan X."/>
        </authorList>
    </citation>
    <scope>NUCLEOTIDE SEQUENCE</scope>
    <source>
        <strain evidence="10">Selcuk</strain>
    </source>
</reference>
<evidence type="ECO:0000256" key="2">
    <source>
        <dbReference type="ARBA" id="ARBA00012759"/>
    </source>
</evidence>
<evidence type="ECO:0000313" key="10">
    <source>
        <dbReference type="EMBL" id="GFE55264.1"/>
    </source>
</evidence>
<dbReference type="Pfam" id="PF12359">
    <property type="entry name" value="DUF3645"/>
    <property type="match status" value="1"/>
</dbReference>
<dbReference type="GO" id="GO:0004843">
    <property type="term" value="F:cysteine-type deubiquitinase activity"/>
    <property type="evidence" value="ECO:0007669"/>
    <property type="project" value="UniProtKB-EC"/>
</dbReference>
<comment type="caution">
    <text evidence="10">The sequence shown here is derived from an EMBL/GenBank/DDBJ whole genome shotgun (WGS) entry which is preliminary data.</text>
</comment>
<evidence type="ECO:0000259" key="9">
    <source>
        <dbReference type="Pfam" id="PF12359"/>
    </source>
</evidence>
<feature type="domain" description="DUF3638" evidence="8">
    <location>
        <begin position="2749"/>
        <end position="2897"/>
    </location>
</feature>
<organism evidence="10 11">
    <name type="scientific">Babesia ovis</name>
    <dbReference type="NCBI Taxonomy" id="5869"/>
    <lineage>
        <taxon>Eukaryota</taxon>
        <taxon>Sar</taxon>
        <taxon>Alveolata</taxon>
        <taxon>Apicomplexa</taxon>
        <taxon>Aconoidasida</taxon>
        <taxon>Piroplasmida</taxon>
        <taxon>Babesiidae</taxon>
        <taxon>Babesia</taxon>
    </lineage>
</organism>
<dbReference type="Proteomes" id="UP001057455">
    <property type="component" value="Unassembled WGS sequence"/>
</dbReference>
<dbReference type="Pfam" id="PF12340">
    <property type="entry name" value="DUF3638"/>
    <property type="match status" value="1"/>
</dbReference>
<evidence type="ECO:0000256" key="3">
    <source>
        <dbReference type="ARBA" id="ARBA00022670"/>
    </source>
</evidence>
<feature type="compositionally biased region" description="Basic and acidic residues" evidence="7">
    <location>
        <begin position="3783"/>
        <end position="3794"/>
    </location>
</feature>
<dbReference type="EMBL" id="BLIY01000018">
    <property type="protein sequence ID" value="GFE55264.1"/>
    <property type="molecule type" value="Genomic_DNA"/>
</dbReference>
<dbReference type="GO" id="GO:0005634">
    <property type="term" value="C:nucleus"/>
    <property type="evidence" value="ECO:0007669"/>
    <property type="project" value="TreeGrafter"/>
</dbReference>
<keyword evidence="11" id="KW-1185">Reference proteome</keyword>
<evidence type="ECO:0000256" key="1">
    <source>
        <dbReference type="ARBA" id="ARBA00000707"/>
    </source>
</evidence>
<dbReference type="InterPro" id="IPR009291">
    <property type="entry name" value="Vps62"/>
</dbReference>
<comment type="catalytic activity">
    <reaction evidence="1">
        <text>Thiol-dependent hydrolysis of ester, thioester, amide, peptide and isopeptide bonds formed by the C-terminal Gly of ubiquitin (a 76-residue protein attached to proteins as an intracellular targeting signal).</text>
        <dbReference type="EC" id="3.4.19.12"/>
    </reaction>
</comment>
<sequence>MSWIWKDPSFMELCCDQYFAFNAGSVIPTPSISASSTLNSSTNLYQRIINKTLEKSGALVSPAMCNALLKAKEAISMIDWALWQHLYDATVHAGDGDFAMLHRFIFGLLTRLKDLPNDSWFLVPGGVKLSDETPVEWVGYAVYKLPDSSSFVFGVINTGGLGMKYHSFKLNRYTKMGQLLRDSSIMLKDVSPDRLLHSAFWFAIFRLMYAPSMQNYVYLYEVLLPYLNSKPLMLNWKLESQPQAHSDNAQEEKHKEHSVSKSAKKVLIEAFTRLSKDHKSDTTKEMQFELENNYGGVWMDAPTNEHKPSSMTSLIATFVELVLRKDEHNDLEVRMVHIMFQLSLCLLIDRDLDALSEEDHINAQLSIRSSSLFIEIACKKLAVMLAEEASYDAQKDNLIDIDSSEFSIESATAMSSLVGSTNSPFPSVAKAAGSLGLEGERLHYDASSPLKSIPELYNLAACVIGKVYGNLQAKLPPRALGMGSGSCTIDRSLCMPEPDTKLNFEFTNFGKFRLDGPNVNELAKGSVRSQLLLPVDMTSVEMPVNNFNDVCKVLRKCLEVCTLLSNQRDAISYTYAWRFQLIRHVLFDVLPLPLPIPMRNEDGTMPEPGQVLCFWANGDIELETQVDILRLLQMLARHVAVAYCSLLRTRTIEGEKAIMLGAICAIADAVIRKIAVDTPSHISLMYSGKGQGPISPFGFSLGNFGLESCYYSLTDPLAVIARTQVLDYFESVERMLGPKHIVFDWEKSLEVGAGDELLVHLVALQLGFNRNVEDVRKYFVCENKEFSAMFPEFGYLRDIVFIGKSIGWSGPMVPTARYSLEDATLKWSVTASSSSATIGVKAFGKQLKVTSIGKVRSSDEQNQTYYRKMMKWFVHSSNSKSPTSAADAHNLVTDCEVVNETDVLHLSTLPDYGGNLGRRDSELLLQYLTASYVRIPLIMQFFANEANLHAVSSAPLQKVVMASVFEPGIWKSMANDHVYPQTAPVQSPDILSTPLGLLFNEIYFSGSCVLLSVEQMLELALERDNCVFVGDASKVLPFAIRLATHVCSYVFQATCHFRFTHTASKESKPVPRITGSGWHSNVRGLKLQSEASCIELEAFQKRMKVLLVEGAKALNKRAIKAAKANDQNAAALAMAHVALVYGYIMQTEDYLAQNGQHKPENEEDIFLSLGTALIFVFVHHRFEVEKAVGGATSESTDEDDDEEPLYMPELELFGVVQNIRTRFLKYLRSKGPGCDSILEKLVHKVTQFGMSDAEVARIKMDMTTSDDWHELQFPVMSGRFTKASWVHRQFKTAKADDEDDSDYEDVLMESYYVDENLDGAANENADHAWAFDQQAKSKLENRTDDEQVEEPGKSGSKGIIGQTKTIVVDNTKKTMGMSVSLTKKVYRKLRRKGKADKLVSPIEAYEEWLKMRVMQHCDIELNFQTCELSLKKNRLQLLGQWVNQFPHYVELLGQVNRHSTVQSATVQLHHNRHWMRLVGRNYNLIRWERDTRDYLLPPKIVYKPSACHNGLEWLPPVLDPWLKEHMPKWTVYIAKTAETARLETQQDENYVRYDVNKYVINTVRLVATYQVSSHHTGEADNIDSIPVSEFHKSDFSGIKDCTLEYIPNEESTIVKLAKNTADTISSISSVITDAASSITKLGGKSKSSKSSSQQASGKHAAEVAAANNAIVTKGEESASAGSKRMVTKEIVVVKEPLAIHVFDLVEDGRTWYRSLCYSSDATRAFCTSLPRYVNITGFGSGKPQLSVGKPTQPAPQPKNSLLIIRNTAKESINIERSGICGREQFVLPECMRGLLPDVLLEEYFFWQNIKSSDIVGYPKSTTAERYAKTRLCIELVPYGMADHTYFQHSDANAIIKRVHLNAESQKETEQLVNLQTPKDELVESLTRTLLRLDDLSHILAWSYGGGNRVEVIEFAKLGLTFRATRSGGGVSGIVRYMCEEHTGLFLNYGDVWQSPLTAALIRGLENSLLLTDEDGELYILVSTVRYPMRVFPKVPTSGVMLAHEIGQILQGVAWPELIYDGGNKDWLDAIDTGSRHYMYKVHSSRSFLFVPTYASGLYLLLNRFLDRQYEQVCRISKTTLFDDESQSSEERAFWEVLAKIDSTCDKHPDAYACRLHLLLAASRQGLHVAEGIKLKPHKRLQKLQQNIKTIFGAVKQAPMPKETEVSKINWILHEELLGYVTNLRYVSAGCRLAVQDEKDLLKLCQPHFGRFPALSNRFAILNALDQSKGLNGREYTVAQKIELSLPTKPNVHNYDSRCDRSCIDKNIYVDAAANILTNVRYKKPDSILSGPESLAYIEKMFSRGVGQSDFAVVYEMLCGIFPMSTLPYEPTHEWGAVLTRFIVHKDQNTKNIMLSTLELLSADSSLGSHMPRIPPEVTQKKQFPSLFSRVHQPLQKFIGEVQRTLCQLDERGSITWPEDYKRHHKYEYVLRVNSTIPQGQTLVPWSFVHYETDYTKDVLEVAPCRLGDAVVDSGFISTMGSEVLGEVVDKRQHIEAVVISENQKRLPITLEGHWVMKYAPARQMMSRLEKDYEFYLQEEVQESQRMFTGFTREYVNEMATNSDVLAEEFRKLQALRERLLALFKSDGQFVEAGIRSSLRQANCILNNDVSNLHSHVMKCWGYIFGKLAGIECLVGLDQLVDCLVSSNGERNLLILNPFINRPQDVLCLVAAVMMAVNRRSLTAKAICQLMVVLQSLKKLSQGKVSGEALDALKVDICTASRTLSNRMNVARHYMSLVQGPNGETKGILDPRLLLFEFSGNILLHKRQVQLVRNFVQSVQKGESRCHQMIMGEGKTTVVGPLLSVLLADGERLFVQICPHALLEFTRAILRENFSAVIHKGVFTLKFSRFDRATPELYLKLLQAKQTRSVVICTPTSIKSIFLKVISCFHKLESGALVTEGTVSRINNLHQRLTKIWNMKCTSKLIPTSFSKDKSGSTKEKSSSSKDKSSSSKDKSSSSKDKQPVVVAPPKDRTKEIDDTHRAIQLELDMCLRILELFSNAIVLMDEIDLLLHPLKSELHWPIGDKKPLVHLHGSDHNIRWLLPWHILRVMVPNSKEQVSKNEIDVLERIQLCFSEGVVGCHASDSPHLVLLNHQWYVGELLPLMAEWVCLYLKKHQLVTETYQQCVEFLITGEPNASLQSVEVLNFAKEWIWSTFPHVISRVNLVNYGVLSIKQVEDILAISPNTPLSRRMLAVPFVGKGTPSKYSEFSHPDVLIGFTILAYLYQGLRKCDFVPALRHLAQQFYEEPGHIVSRQAYKTFNRWVLSAGGTLRESKRKSTRQYHYLCDINDEHIFNPVEYVDRASDIWTLDVVNVYDEEQVDILYDLLKNDGLVIEYYLCNVLLPAAMEHTTLQLTASAMELGSSMLFPIRLGFSGTPSQLLPVEMGTCHYSQGTDGMILKVLTDPTVVKGPTILKKGWTSETILDLVAKSPLKPLALIDTGALITSLSNLQVAQELLKRGLDHVDGVVYLDDHDRQMVLLRDRWRSTLLTHCGIPPERRLSFYDQVHATGQDIKQAAHATAFITIGADMTFRDYSQGAWRMRGIGKGQTLHLIIPREVETLIATDQKAEKSKIKQCVQWLVVRGITNEMKFSRVLFEQSVQNVVRKKSFQKLIQNHLSVTSGEAEGLAKCVNVFREIKDYSIPNTFGGKRTFSDRIRMFVKDHEIDEATLQPFIAVSMVPLKLTDVKQVDKPQKTKQIPTTAVGDELLDIFATQDEELEADSDYGMSYEEQVAAEAKSELYKGRRMKQDYLEMEAKPLDEEYDYDAEHEQEMEVLEEEEEEEEATHQRQQMKEEEHQTEEELPLPHRYSRSEEEIVRWNLDQLSKDPNGCGFLGCKDFYLYRKDGTQLTMPFPDYISISPNFYKIKWSANSYRRLKNVIVVLDVTGELESDILPQFQINNTTQGTAAPEVAPAQSLDVTMPRGIKRRLTRAFEILAAVPDNTVSLPMALSIIRAIDPEDPQDAELIASYIANELGKNSAGPDQPYSYQMVLNAMTSLYSINKQRRFLVVTLAEAEAIRAWLHRSHTKARIGLRNLGARFQPFDTSFAYAKTRPEKIAALVGLQPRITYACLKFFNSEMQYTSCQVMILKEVFESVSPTECLAYFQQLREMRLVVQNIKSALAGSSKLGRLFNNNASDELIMRLLNIRLHQISCERGGPRGLMASIKADKLNGQMLAGLINSNPQRLLAQPNELKDFMQYLDRDIDGVVSLADLESSFDELTDVAADLNVYWGVKFKLETHSDVRPVSKCDGFAVWMPKKLGHALGVEVRQLAHHFTFPNDLNVECPVLKCFNKSGGYSPLKKFCRLPTGYNKLWQDSVEHPRVYLWQPVAPEGYVAIGIAATRVDEEPSDRSVVCLPSKWVEEVPIADSVLECDGFGPDLEPLHIKLYVWRGAANTRSALALKGTCFALQPNLLDMMDTVPELLPLN</sequence>
<dbReference type="InterPro" id="IPR051346">
    <property type="entry name" value="OTU_Deubiquitinase"/>
</dbReference>
<evidence type="ECO:0000259" key="8">
    <source>
        <dbReference type="Pfam" id="PF12340"/>
    </source>
</evidence>
<keyword evidence="6" id="KW-0788">Thiol protease</keyword>
<feature type="compositionally biased region" description="Acidic residues" evidence="7">
    <location>
        <begin position="3771"/>
        <end position="3782"/>
    </location>
</feature>
<keyword evidence="5" id="KW-0378">Hydrolase</keyword>
<name>A0A9W5TBL9_BABOV</name>
<protein>
    <recommendedName>
        <fullName evidence="2">ubiquitinyl hydrolase 1</fullName>
        <ecNumber evidence="2">3.4.19.12</ecNumber>
    </recommendedName>
</protein>
<feature type="region of interest" description="Disordered" evidence="7">
    <location>
        <begin position="1640"/>
        <end position="1659"/>
    </location>
</feature>
<dbReference type="GO" id="GO:0071947">
    <property type="term" value="P:protein deubiquitination involved in ubiquitin-dependent protein catabolic process"/>
    <property type="evidence" value="ECO:0007669"/>
    <property type="project" value="TreeGrafter"/>
</dbReference>
<feature type="region of interest" description="Disordered" evidence="7">
    <location>
        <begin position="1340"/>
        <end position="1360"/>
    </location>
</feature>
<dbReference type="Pfam" id="PF06101">
    <property type="entry name" value="Vps62"/>
    <property type="match status" value="1"/>
</dbReference>
<dbReference type="OrthoDB" id="2684236at2759"/>
<keyword evidence="3" id="KW-0645">Protease</keyword>
<evidence type="ECO:0000256" key="7">
    <source>
        <dbReference type="SAM" id="MobiDB-lite"/>
    </source>
</evidence>
<evidence type="ECO:0000313" key="11">
    <source>
        <dbReference type="Proteomes" id="UP001057455"/>
    </source>
</evidence>
<proteinExistence type="predicted"/>
<dbReference type="PANTHER" id="PTHR13367">
    <property type="entry name" value="UBIQUITIN THIOESTERASE"/>
    <property type="match status" value="1"/>
</dbReference>
<feature type="region of interest" description="Disordered" evidence="7">
    <location>
        <begin position="2930"/>
        <end position="2973"/>
    </location>
</feature>
<gene>
    <name evidence="10" type="ORF">BaOVIS_026680</name>
</gene>
<evidence type="ECO:0000256" key="5">
    <source>
        <dbReference type="ARBA" id="ARBA00022801"/>
    </source>
</evidence>
<evidence type="ECO:0000256" key="4">
    <source>
        <dbReference type="ARBA" id="ARBA00022786"/>
    </source>
</evidence>
<dbReference type="GO" id="GO:0070530">
    <property type="term" value="F:K63-linked polyubiquitin modification-dependent protein binding"/>
    <property type="evidence" value="ECO:0007669"/>
    <property type="project" value="TreeGrafter"/>
</dbReference>
<keyword evidence="4" id="KW-0833">Ubl conjugation pathway</keyword>
<dbReference type="InterPro" id="IPR022099">
    <property type="entry name" value="DUF3638"/>
</dbReference>
<dbReference type="GO" id="GO:0005737">
    <property type="term" value="C:cytoplasm"/>
    <property type="evidence" value="ECO:0007669"/>
    <property type="project" value="TreeGrafter"/>
</dbReference>
<feature type="compositionally biased region" description="Basic and acidic residues" evidence="7">
    <location>
        <begin position="2930"/>
        <end position="2962"/>
    </location>
</feature>
<dbReference type="EC" id="3.4.19.12" evidence="2"/>